<keyword evidence="4 5" id="KW-0472">Membrane</keyword>
<evidence type="ECO:0000256" key="3">
    <source>
        <dbReference type="ARBA" id="ARBA00022989"/>
    </source>
</evidence>
<evidence type="ECO:0000256" key="1">
    <source>
        <dbReference type="ARBA" id="ARBA00004370"/>
    </source>
</evidence>
<dbReference type="RefSeq" id="WP_069854501.1">
    <property type="nucleotide sequence ID" value="NZ_CP150493.1"/>
</dbReference>
<proteinExistence type="predicted"/>
<evidence type="ECO:0000313" key="7">
    <source>
        <dbReference type="Proteomes" id="UP000095464"/>
    </source>
</evidence>
<evidence type="ECO:0000256" key="2">
    <source>
        <dbReference type="ARBA" id="ARBA00022692"/>
    </source>
</evidence>
<comment type="caution">
    <text evidence="6">The sequence shown here is derived from an EMBL/GenBank/DDBJ whole genome shotgun (WGS) entry which is preliminary data.</text>
</comment>
<dbReference type="Pfam" id="PF04688">
    <property type="entry name" value="Holin_SPP1"/>
    <property type="match status" value="1"/>
</dbReference>
<name>A0AAP7ID77_9STAP</name>
<feature type="transmembrane region" description="Helical" evidence="5">
    <location>
        <begin position="41"/>
        <end position="60"/>
    </location>
</feature>
<keyword evidence="2 5" id="KW-0812">Transmembrane</keyword>
<dbReference type="EMBL" id="LNPX01000028">
    <property type="protein sequence ID" value="OEK56310.1"/>
    <property type="molecule type" value="Genomic_DNA"/>
</dbReference>
<accession>A0AAP7ID77</accession>
<dbReference type="InterPro" id="IPR006479">
    <property type="entry name" value="Holin"/>
</dbReference>
<protein>
    <submittedName>
        <fullName evidence="6">PTS mannose transporter subunit IID</fullName>
    </submittedName>
</protein>
<dbReference type="GO" id="GO:0016020">
    <property type="term" value="C:membrane"/>
    <property type="evidence" value="ECO:0007669"/>
    <property type="project" value="UniProtKB-SubCell"/>
</dbReference>
<reference evidence="7" key="1">
    <citation type="submission" date="2015-11" db="EMBL/GenBank/DDBJ databases">
        <title>Genomic diversity of Staphylococcus saprophyticus strains from urinary tract infections, animal surfaces, and fermented foods.</title>
        <authorList>
            <person name="Wolfe B.E."/>
        </authorList>
    </citation>
    <scope>NUCLEOTIDE SEQUENCE [LARGE SCALE GENOMIC DNA]</scope>
    <source>
        <strain evidence="7">738_7</strain>
    </source>
</reference>
<sequence length="83" mass="9181">MKKDKVSQFIALIGGFLGALYMALNASGISAEWINPQKVDAWVNVLNTGIPVALTFYGVYKNTFVVTKKAKEQEEALKDLNMK</sequence>
<dbReference type="AlphaFoldDB" id="A0AAP7ID77"/>
<keyword evidence="3 5" id="KW-1133">Transmembrane helix</keyword>
<evidence type="ECO:0000313" key="6">
    <source>
        <dbReference type="EMBL" id="OEK56310.1"/>
    </source>
</evidence>
<dbReference type="Proteomes" id="UP000095464">
    <property type="component" value="Unassembled WGS sequence"/>
</dbReference>
<organism evidence="6 7">
    <name type="scientific">Staphylococcus equorum</name>
    <dbReference type="NCBI Taxonomy" id="246432"/>
    <lineage>
        <taxon>Bacteria</taxon>
        <taxon>Bacillati</taxon>
        <taxon>Bacillota</taxon>
        <taxon>Bacilli</taxon>
        <taxon>Bacillales</taxon>
        <taxon>Staphylococcaceae</taxon>
        <taxon>Staphylococcus</taxon>
    </lineage>
</organism>
<evidence type="ECO:0000256" key="4">
    <source>
        <dbReference type="ARBA" id="ARBA00023136"/>
    </source>
</evidence>
<evidence type="ECO:0000256" key="5">
    <source>
        <dbReference type="SAM" id="Phobius"/>
    </source>
</evidence>
<gene>
    <name evidence="6" type="ORF">ASS94_06885</name>
</gene>
<comment type="subcellular location">
    <subcellularLocation>
        <location evidence="1">Membrane</location>
    </subcellularLocation>
</comment>